<dbReference type="RefSeq" id="WP_307338780.1">
    <property type="nucleotide sequence ID" value="NZ_JAUSUQ010000006.1"/>
</dbReference>
<sequence>METVDLSFIHWVFLAGILVVIACMILRRDVVLPSIVGIFLIGILYHGSLVGAIQTIFKAFLLAGEELFSIMLVISLMVAMLLSMRALGADQQMIAPIKRLMLTPWVAFWILGLIMYVAATFFWPTPAIALVGTLLIPIAMKVGLPAIAAAVAVNLFGHGMALSGDLVIQGATSLTAASANVDPADILPYTALFSLVTGVVAVTAAFFILRRDLKKGKIRPGKAPQELEAKVKSSRRPRLAGWMAILVPVILVSIVLTMYMQGIRGGEATALLGGTAAALLILLTVVQAGKDSFEAIVGHLREGLLFAIKIFTPVIPIAGYFFMGSPRYAPEILGEGATGYLFDLGSALAQALPLDAVALSIGIVLVGILTGLDGSGFSGLPLVGSLSAAIGGPAGVDVHVLASLGQIAAIWAGGGTLTAWAFGLAADAGIAGVKPADVVRKNFIPVMLGLGTVTIVAMAILIL</sequence>
<evidence type="ECO:0000313" key="2">
    <source>
        <dbReference type="EMBL" id="MDQ0339192.1"/>
    </source>
</evidence>
<feature type="transmembrane region" description="Helical" evidence="1">
    <location>
        <begin position="408"/>
        <end position="431"/>
    </location>
</feature>
<keyword evidence="3" id="KW-1185">Reference proteome</keyword>
<gene>
    <name evidence="2" type="ORF">J2S00_001978</name>
</gene>
<feature type="transmembrane region" description="Helical" evidence="1">
    <location>
        <begin position="268"/>
        <end position="286"/>
    </location>
</feature>
<evidence type="ECO:0008006" key="4">
    <source>
        <dbReference type="Google" id="ProtNLM"/>
    </source>
</evidence>
<accession>A0ABU0CST5</accession>
<feature type="transmembrane region" description="Helical" evidence="1">
    <location>
        <begin position="239"/>
        <end position="262"/>
    </location>
</feature>
<feature type="transmembrane region" description="Helical" evidence="1">
    <location>
        <begin position="186"/>
        <end position="209"/>
    </location>
</feature>
<dbReference type="EMBL" id="JAUSUQ010000006">
    <property type="protein sequence ID" value="MDQ0339192.1"/>
    <property type="molecule type" value="Genomic_DNA"/>
</dbReference>
<feature type="transmembrane region" description="Helical" evidence="1">
    <location>
        <begin position="128"/>
        <end position="153"/>
    </location>
</feature>
<feature type="transmembrane region" description="Helical" evidence="1">
    <location>
        <begin position="67"/>
        <end position="88"/>
    </location>
</feature>
<proteinExistence type="predicted"/>
<feature type="transmembrane region" description="Helical" evidence="1">
    <location>
        <begin position="6"/>
        <end position="26"/>
    </location>
</feature>
<feature type="transmembrane region" description="Helical" evidence="1">
    <location>
        <begin position="306"/>
        <end position="323"/>
    </location>
</feature>
<feature type="transmembrane region" description="Helical" evidence="1">
    <location>
        <begin position="100"/>
        <end position="122"/>
    </location>
</feature>
<name>A0ABU0CST5_9BACI</name>
<protein>
    <recommendedName>
        <fullName evidence="4">Citrate transporter</fullName>
    </recommendedName>
</protein>
<feature type="transmembrane region" description="Helical" evidence="1">
    <location>
        <begin position="379"/>
        <end position="402"/>
    </location>
</feature>
<feature type="transmembrane region" description="Helical" evidence="1">
    <location>
        <begin position="443"/>
        <end position="462"/>
    </location>
</feature>
<feature type="transmembrane region" description="Helical" evidence="1">
    <location>
        <begin position="351"/>
        <end position="372"/>
    </location>
</feature>
<feature type="transmembrane region" description="Helical" evidence="1">
    <location>
        <begin position="38"/>
        <end position="61"/>
    </location>
</feature>
<organism evidence="2 3">
    <name type="scientific">Caldalkalibacillus uzonensis</name>
    <dbReference type="NCBI Taxonomy" id="353224"/>
    <lineage>
        <taxon>Bacteria</taxon>
        <taxon>Bacillati</taxon>
        <taxon>Bacillota</taxon>
        <taxon>Bacilli</taxon>
        <taxon>Bacillales</taxon>
        <taxon>Bacillaceae</taxon>
        <taxon>Caldalkalibacillus</taxon>
    </lineage>
</organism>
<evidence type="ECO:0000313" key="3">
    <source>
        <dbReference type="Proteomes" id="UP001232445"/>
    </source>
</evidence>
<dbReference type="Proteomes" id="UP001232445">
    <property type="component" value="Unassembled WGS sequence"/>
</dbReference>
<evidence type="ECO:0000256" key="1">
    <source>
        <dbReference type="SAM" id="Phobius"/>
    </source>
</evidence>
<keyword evidence="1" id="KW-1133">Transmembrane helix</keyword>
<keyword evidence="1" id="KW-0812">Transmembrane</keyword>
<keyword evidence="1" id="KW-0472">Membrane</keyword>
<reference evidence="2 3" key="1">
    <citation type="submission" date="2023-07" db="EMBL/GenBank/DDBJ databases">
        <title>Genomic Encyclopedia of Type Strains, Phase IV (KMG-IV): sequencing the most valuable type-strain genomes for metagenomic binning, comparative biology and taxonomic classification.</title>
        <authorList>
            <person name="Goeker M."/>
        </authorList>
    </citation>
    <scope>NUCLEOTIDE SEQUENCE [LARGE SCALE GENOMIC DNA]</scope>
    <source>
        <strain evidence="2 3">DSM 17740</strain>
    </source>
</reference>
<comment type="caution">
    <text evidence="2">The sequence shown here is derived from an EMBL/GenBank/DDBJ whole genome shotgun (WGS) entry which is preliminary data.</text>
</comment>